<feature type="region of interest" description="Disordered" evidence="1">
    <location>
        <begin position="259"/>
        <end position="281"/>
    </location>
</feature>
<feature type="compositionally biased region" description="Polar residues" evidence="1">
    <location>
        <begin position="1"/>
        <end position="12"/>
    </location>
</feature>
<feature type="region of interest" description="Disordered" evidence="1">
    <location>
        <begin position="637"/>
        <end position="702"/>
    </location>
</feature>
<feature type="region of interest" description="Disordered" evidence="1">
    <location>
        <begin position="1"/>
        <end position="81"/>
    </location>
</feature>
<name>A0AAV9W4J8_9PEZI</name>
<sequence>MRIDTPTTQKVTKGNIRSPGPFASPWMDVGELSTPRSRNNGPPPPPPPSRKPVPSRSSTVPVSINATPVNNQSKDVSQNEERLERRMTGLSVSHRASPMYQEHVCAEDFYKQPREVYKHVVIVAKERIIETQVLEGAGTGGVNESLERGGNSWRFESEVLWSDGGKSAYYETTGGRSGYHENAGAGGTVETTGEGAQASTLRMENQSTEQRRRGEGLQNLDPRNEFETTVGNKIPGAQERVESSRAIRGQESAATAALHNRSGGSVAGETPGINQIPSKGTVENIADIDAEARGEEIRKRLESNDGGWKLAFELFGIGKVPDTQSFLLDVLEEFIKRRPQYWENIEKQGFQLKDYLASDDDELFLQLSYTNSALEAIDKGNYKRAQELALKVVPIVNSRMAAKQSNWIVNIEVMEVIIFILYLSVKTSKPALLESADEPGSILKELELGDDFGELVADRTAVGMKWYFQLHFLLAMLLEPDQRSSFTARWLDWLDQIPKGEKRIQLSEIADDMEGIEVLRYATEAAATPSGSRLTWSRRSEVGRLSIVSPSYLCWFASIGHKEAILKNLETLYDLGNITRWDGKRFTQRDAPLKPPKPHQIGGASKTISHAWRGPFSGPPTQQLPVTVEVFQSKEKSKAVPGVLQRQGSIRHPSPWESGLPSSSTSPTSQPQPRRPSDRSIQDRSLPPWTVPTGTSQADHSLKVQRLANLREQPNRLADDCTTADLSAITDFKHAIRHSQNLDVHIGTLASLHLINFISGNPEYRPWTPLIEAICNQRWDAARTLIRLGASFNLGYPFHTALSRHFMPGSRARCEKLAGRKLIKIGRLSPDEYFSQESAQFIEYMMDAGADVNALGVANTDLASQVKTYPIHLAALDPVIDTWLVWKLLKRGADVWKTDANGELAIDYAARADNKKTIKMLQDAMTE</sequence>
<comment type="caution">
    <text evidence="2">The sequence shown here is derived from an EMBL/GenBank/DDBJ whole genome shotgun (WGS) entry which is preliminary data.</text>
</comment>
<feature type="compositionally biased region" description="Low complexity" evidence="1">
    <location>
        <begin position="653"/>
        <end position="672"/>
    </location>
</feature>
<evidence type="ECO:0000313" key="2">
    <source>
        <dbReference type="EMBL" id="KAK6498939.1"/>
    </source>
</evidence>
<feature type="compositionally biased region" description="Polar residues" evidence="1">
    <location>
        <begin position="64"/>
        <end position="76"/>
    </location>
</feature>
<evidence type="ECO:0000256" key="1">
    <source>
        <dbReference type="SAM" id="MobiDB-lite"/>
    </source>
</evidence>
<dbReference type="SUPFAM" id="SSF48403">
    <property type="entry name" value="Ankyrin repeat"/>
    <property type="match status" value="1"/>
</dbReference>
<reference evidence="2 3" key="1">
    <citation type="submission" date="2023-08" db="EMBL/GenBank/DDBJ databases">
        <authorList>
            <person name="Palmer J.M."/>
        </authorList>
    </citation>
    <scope>NUCLEOTIDE SEQUENCE [LARGE SCALE GENOMIC DNA]</scope>
    <source>
        <strain evidence="2 3">TWF481</strain>
    </source>
</reference>
<gene>
    <name evidence="2" type="ORF">TWF481_011510</name>
</gene>
<dbReference type="InterPro" id="IPR036770">
    <property type="entry name" value="Ankyrin_rpt-contain_sf"/>
</dbReference>
<feature type="compositionally biased region" description="Low complexity" evidence="1">
    <location>
        <begin position="52"/>
        <end position="63"/>
    </location>
</feature>
<protein>
    <submittedName>
        <fullName evidence="2">Uncharacterized protein</fullName>
    </submittedName>
</protein>
<feature type="compositionally biased region" description="Pro residues" evidence="1">
    <location>
        <begin position="41"/>
        <end position="51"/>
    </location>
</feature>
<feature type="region of interest" description="Disordered" evidence="1">
    <location>
        <begin position="180"/>
        <end position="230"/>
    </location>
</feature>
<dbReference type="EMBL" id="JAVHJL010000008">
    <property type="protein sequence ID" value="KAK6498939.1"/>
    <property type="molecule type" value="Genomic_DNA"/>
</dbReference>
<dbReference type="Gene3D" id="1.25.40.20">
    <property type="entry name" value="Ankyrin repeat-containing domain"/>
    <property type="match status" value="1"/>
</dbReference>
<feature type="compositionally biased region" description="Polar residues" evidence="1">
    <location>
        <begin position="197"/>
        <end position="208"/>
    </location>
</feature>
<proteinExistence type="predicted"/>
<evidence type="ECO:0000313" key="3">
    <source>
        <dbReference type="Proteomes" id="UP001370758"/>
    </source>
</evidence>
<keyword evidence="3" id="KW-1185">Reference proteome</keyword>
<dbReference type="AlphaFoldDB" id="A0AAV9W4J8"/>
<accession>A0AAV9W4J8</accession>
<organism evidence="2 3">
    <name type="scientific">Arthrobotrys musiformis</name>
    <dbReference type="NCBI Taxonomy" id="47236"/>
    <lineage>
        <taxon>Eukaryota</taxon>
        <taxon>Fungi</taxon>
        <taxon>Dikarya</taxon>
        <taxon>Ascomycota</taxon>
        <taxon>Pezizomycotina</taxon>
        <taxon>Orbiliomycetes</taxon>
        <taxon>Orbiliales</taxon>
        <taxon>Orbiliaceae</taxon>
        <taxon>Arthrobotrys</taxon>
    </lineage>
</organism>
<dbReference type="Proteomes" id="UP001370758">
    <property type="component" value="Unassembled WGS sequence"/>
</dbReference>